<feature type="transmembrane region" description="Helical" evidence="15">
    <location>
        <begin position="41"/>
        <end position="63"/>
    </location>
</feature>
<evidence type="ECO:0000256" key="12">
    <source>
        <dbReference type="ARBA" id="ARBA00023136"/>
    </source>
</evidence>
<feature type="domain" description="RING-type" evidence="16">
    <location>
        <begin position="123"/>
        <end position="165"/>
    </location>
</feature>
<dbReference type="Gene3D" id="3.30.40.10">
    <property type="entry name" value="Zinc/RING finger domain, C3HC4 (zinc finger)"/>
    <property type="match status" value="1"/>
</dbReference>
<dbReference type="PROSITE" id="PS50089">
    <property type="entry name" value="ZF_RING_2"/>
    <property type="match status" value="1"/>
</dbReference>
<dbReference type="GO" id="GO:0061630">
    <property type="term" value="F:ubiquitin protein ligase activity"/>
    <property type="evidence" value="ECO:0007669"/>
    <property type="project" value="UniProtKB-EC"/>
</dbReference>
<accession>A0A7J7M8A5</accession>
<evidence type="ECO:0000313" key="18">
    <source>
        <dbReference type="Proteomes" id="UP000541444"/>
    </source>
</evidence>
<evidence type="ECO:0000256" key="4">
    <source>
        <dbReference type="ARBA" id="ARBA00012483"/>
    </source>
</evidence>
<feature type="transmembrane region" description="Helical" evidence="15">
    <location>
        <begin position="7"/>
        <end position="26"/>
    </location>
</feature>
<dbReference type="SUPFAM" id="SSF57850">
    <property type="entry name" value="RING/U-box"/>
    <property type="match status" value="1"/>
</dbReference>
<keyword evidence="18" id="KW-1185">Reference proteome</keyword>
<keyword evidence="10" id="KW-0862">Zinc</keyword>
<evidence type="ECO:0000256" key="6">
    <source>
        <dbReference type="ARBA" id="ARBA00022692"/>
    </source>
</evidence>
<evidence type="ECO:0000256" key="10">
    <source>
        <dbReference type="ARBA" id="ARBA00022833"/>
    </source>
</evidence>
<evidence type="ECO:0000256" key="2">
    <source>
        <dbReference type="ARBA" id="ARBA00004167"/>
    </source>
</evidence>
<comment type="pathway">
    <text evidence="3">Protein modification; protein ubiquitination.</text>
</comment>
<keyword evidence="12 15" id="KW-0472">Membrane</keyword>
<name>A0A7J7M8A5_9MAGN</name>
<protein>
    <recommendedName>
        <fullName evidence="4">RING-type E3 ubiquitin transferase</fullName>
        <ecNumber evidence="4">2.3.2.27</ecNumber>
    </recommendedName>
</protein>
<evidence type="ECO:0000256" key="11">
    <source>
        <dbReference type="ARBA" id="ARBA00022989"/>
    </source>
</evidence>
<keyword evidence="6 15" id="KW-0812">Transmembrane</keyword>
<evidence type="ECO:0000256" key="5">
    <source>
        <dbReference type="ARBA" id="ARBA00022679"/>
    </source>
</evidence>
<keyword evidence="9" id="KW-0833">Ubl conjugation pathway</keyword>
<evidence type="ECO:0000256" key="3">
    <source>
        <dbReference type="ARBA" id="ARBA00004906"/>
    </source>
</evidence>
<dbReference type="Proteomes" id="UP000541444">
    <property type="component" value="Unassembled WGS sequence"/>
</dbReference>
<dbReference type="PANTHER" id="PTHR14155:SF627">
    <property type="entry name" value="OS06G0192800 PROTEIN"/>
    <property type="match status" value="1"/>
</dbReference>
<keyword evidence="7" id="KW-0479">Metal-binding</keyword>
<dbReference type="EMBL" id="JACGCM010001722">
    <property type="protein sequence ID" value="KAF6151020.1"/>
    <property type="molecule type" value="Genomic_DNA"/>
</dbReference>
<keyword evidence="8 14" id="KW-0863">Zinc-finger</keyword>
<dbReference type="OrthoDB" id="8062037at2759"/>
<evidence type="ECO:0000313" key="17">
    <source>
        <dbReference type="EMBL" id="KAF6151020.1"/>
    </source>
</evidence>
<comment type="catalytic activity">
    <reaction evidence="1">
        <text>S-ubiquitinyl-[E2 ubiquitin-conjugating enzyme]-L-cysteine + [acceptor protein]-L-lysine = [E2 ubiquitin-conjugating enzyme]-L-cysteine + N(6)-ubiquitinyl-[acceptor protein]-L-lysine.</text>
        <dbReference type="EC" id="2.3.2.27"/>
    </reaction>
</comment>
<dbReference type="GO" id="GO:0008270">
    <property type="term" value="F:zinc ion binding"/>
    <property type="evidence" value="ECO:0007669"/>
    <property type="project" value="UniProtKB-KW"/>
</dbReference>
<evidence type="ECO:0000256" key="1">
    <source>
        <dbReference type="ARBA" id="ARBA00000900"/>
    </source>
</evidence>
<organism evidence="17 18">
    <name type="scientific">Kingdonia uniflora</name>
    <dbReference type="NCBI Taxonomy" id="39325"/>
    <lineage>
        <taxon>Eukaryota</taxon>
        <taxon>Viridiplantae</taxon>
        <taxon>Streptophyta</taxon>
        <taxon>Embryophyta</taxon>
        <taxon>Tracheophyta</taxon>
        <taxon>Spermatophyta</taxon>
        <taxon>Magnoliopsida</taxon>
        <taxon>Ranunculales</taxon>
        <taxon>Circaeasteraceae</taxon>
        <taxon>Kingdonia</taxon>
    </lineage>
</organism>
<evidence type="ECO:0000256" key="14">
    <source>
        <dbReference type="PROSITE-ProRule" id="PRU00175"/>
    </source>
</evidence>
<evidence type="ECO:0000256" key="8">
    <source>
        <dbReference type="ARBA" id="ARBA00022771"/>
    </source>
</evidence>
<dbReference type="PANTHER" id="PTHR14155">
    <property type="entry name" value="RING FINGER DOMAIN-CONTAINING"/>
    <property type="match status" value="1"/>
</dbReference>
<dbReference type="EC" id="2.3.2.27" evidence="4"/>
<keyword evidence="11 15" id="KW-1133">Transmembrane helix</keyword>
<evidence type="ECO:0000259" key="16">
    <source>
        <dbReference type="PROSITE" id="PS50089"/>
    </source>
</evidence>
<comment type="subcellular location">
    <subcellularLocation>
        <location evidence="2">Membrane</location>
        <topology evidence="2">Single-pass membrane protein</topology>
    </subcellularLocation>
</comment>
<comment type="caution">
    <text evidence="17">The sequence shown here is derived from an EMBL/GenBank/DDBJ whole genome shotgun (WGS) entry which is preliminary data.</text>
</comment>
<dbReference type="SMART" id="SM00184">
    <property type="entry name" value="RING"/>
    <property type="match status" value="1"/>
</dbReference>
<comment type="similarity">
    <text evidence="13">Belongs to the RING-type zinc finger family. ATL subfamily.</text>
</comment>
<dbReference type="InterPro" id="IPR053238">
    <property type="entry name" value="RING-H2_zinc_finger"/>
</dbReference>
<dbReference type="InterPro" id="IPR001841">
    <property type="entry name" value="Znf_RING"/>
</dbReference>
<evidence type="ECO:0000256" key="15">
    <source>
        <dbReference type="SAM" id="Phobius"/>
    </source>
</evidence>
<dbReference type="AlphaFoldDB" id="A0A7J7M8A5"/>
<dbReference type="CDD" id="cd16461">
    <property type="entry name" value="RING-H2_EL5-like"/>
    <property type="match status" value="1"/>
</dbReference>
<sequence>MENHSHLILYFFIYICIFLLLLPHAYSDQYEYDSPSPKKLSLATLVIVAILSVFSLVAFFVICMHCSQSQHVSAAGIAPLAILQPEGVSEGRLGPDLSLIEMFPTFLYSVVSVLNMGNGVEECAVCLNHFKDDDIVRLLPKCDHGFHLVCIDAWLSSNDTCPVCRDILLPIPIPRIGDALSTQMAADPGNRFVDENPSFEINNSEVWIRVIEDQNSNLILIQNQV</sequence>
<keyword evidence="5" id="KW-0808">Transferase</keyword>
<dbReference type="GO" id="GO:0016020">
    <property type="term" value="C:membrane"/>
    <property type="evidence" value="ECO:0007669"/>
    <property type="project" value="UniProtKB-SubCell"/>
</dbReference>
<gene>
    <name evidence="17" type="ORF">GIB67_016498</name>
</gene>
<proteinExistence type="inferred from homology"/>
<dbReference type="FunFam" id="3.30.40.10:FF:000187">
    <property type="entry name" value="E3 ubiquitin-protein ligase ATL6"/>
    <property type="match status" value="1"/>
</dbReference>
<dbReference type="InterPro" id="IPR013083">
    <property type="entry name" value="Znf_RING/FYVE/PHD"/>
</dbReference>
<evidence type="ECO:0000256" key="7">
    <source>
        <dbReference type="ARBA" id="ARBA00022723"/>
    </source>
</evidence>
<reference evidence="17 18" key="1">
    <citation type="journal article" date="2020" name="IScience">
        <title>Genome Sequencing of the Endangered Kingdonia uniflora (Circaeasteraceae, Ranunculales) Reveals Potential Mechanisms of Evolutionary Specialization.</title>
        <authorList>
            <person name="Sun Y."/>
            <person name="Deng T."/>
            <person name="Zhang A."/>
            <person name="Moore M.J."/>
            <person name="Landis J.B."/>
            <person name="Lin N."/>
            <person name="Zhang H."/>
            <person name="Zhang X."/>
            <person name="Huang J."/>
            <person name="Zhang X."/>
            <person name="Sun H."/>
            <person name="Wang H."/>
        </authorList>
    </citation>
    <scope>NUCLEOTIDE SEQUENCE [LARGE SCALE GENOMIC DNA]</scope>
    <source>
        <strain evidence="17">TB1705</strain>
        <tissue evidence="17">Leaf</tissue>
    </source>
</reference>
<evidence type="ECO:0000256" key="13">
    <source>
        <dbReference type="ARBA" id="ARBA00024209"/>
    </source>
</evidence>
<dbReference type="Pfam" id="PF13639">
    <property type="entry name" value="zf-RING_2"/>
    <property type="match status" value="1"/>
</dbReference>
<evidence type="ECO:0000256" key="9">
    <source>
        <dbReference type="ARBA" id="ARBA00022786"/>
    </source>
</evidence>